<sequence>MIDAAFWRGRSGLVVPGLLAAFTTYLLVGVLTMDVPEGTDFPGPRFFPLILIVLGYLLSALLVLHYLRHPEPVDTGDQDGGRWRTFTDWRAVAWCVGGFLVFALTIELLGWILAAAVLFWCVARGIGSTRPLFDASLALFVSSLVYLGFAQGLGLNLPAGILGRF</sequence>
<organism evidence="3 4">
    <name type="scientific">Serinicoccus chungangensis</name>
    <dbReference type="NCBI Taxonomy" id="767452"/>
    <lineage>
        <taxon>Bacteria</taxon>
        <taxon>Bacillati</taxon>
        <taxon>Actinomycetota</taxon>
        <taxon>Actinomycetes</taxon>
        <taxon>Micrococcales</taxon>
        <taxon>Ornithinimicrobiaceae</taxon>
        <taxon>Serinicoccus</taxon>
    </lineage>
</organism>
<accession>A0A0W8I4Z4</accession>
<dbReference type="AlphaFoldDB" id="A0A0W8I4Z4"/>
<dbReference type="InterPro" id="IPR009936">
    <property type="entry name" value="DUF1468"/>
</dbReference>
<evidence type="ECO:0000256" key="1">
    <source>
        <dbReference type="SAM" id="Phobius"/>
    </source>
</evidence>
<keyword evidence="1" id="KW-0812">Transmembrane</keyword>
<keyword evidence="1" id="KW-1133">Transmembrane helix</keyword>
<evidence type="ECO:0000313" key="3">
    <source>
        <dbReference type="EMBL" id="KUG53298.1"/>
    </source>
</evidence>
<dbReference type="Proteomes" id="UP000054837">
    <property type="component" value="Unassembled WGS sequence"/>
</dbReference>
<evidence type="ECO:0000313" key="4">
    <source>
        <dbReference type="Proteomes" id="UP000054837"/>
    </source>
</evidence>
<comment type="caution">
    <text evidence="3">The sequence shown here is derived from an EMBL/GenBank/DDBJ whole genome shotgun (WGS) entry which is preliminary data.</text>
</comment>
<name>A0A0W8I4Z4_9MICO</name>
<keyword evidence="1" id="KW-0472">Membrane</keyword>
<evidence type="ECO:0000259" key="2">
    <source>
        <dbReference type="Pfam" id="PF07331"/>
    </source>
</evidence>
<dbReference type="EMBL" id="LQBL01000028">
    <property type="protein sequence ID" value="KUG53298.1"/>
    <property type="molecule type" value="Genomic_DNA"/>
</dbReference>
<feature type="transmembrane region" description="Helical" evidence="1">
    <location>
        <begin position="91"/>
        <end position="120"/>
    </location>
</feature>
<dbReference type="STRING" id="767452.AVL62_00340"/>
<protein>
    <submittedName>
        <fullName evidence="3">Tricarboxylate transport protein TctB</fullName>
    </submittedName>
</protein>
<proteinExistence type="predicted"/>
<feature type="transmembrane region" description="Helical" evidence="1">
    <location>
        <begin position="12"/>
        <end position="34"/>
    </location>
</feature>
<keyword evidence="4" id="KW-1185">Reference proteome</keyword>
<feature type="domain" description="DUF1468" evidence="2">
    <location>
        <begin position="15"/>
        <end position="158"/>
    </location>
</feature>
<dbReference type="Pfam" id="PF07331">
    <property type="entry name" value="TctB"/>
    <property type="match status" value="1"/>
</dbReference>
<gene>
    <name evidence="3" type="ORF">AVL62_00340</name>
</gene>
<feature type="transmembrane region" description="Helical" evidence="1">
    <location>
        <begin position="46"/>
        <end position="67"/>
    </location>
</feature>
<dbReference type="RefSeq" id="WP_058891307.1">
    <property type="nucleotide sequence ID" value="NZ_LQBL01000028.1"/>
</dbReference>
<reference evidence="3 4" key="1">
    <citation type="submission" date="2015-12" db="EMBL/GenBank/DDBJ databases">
        <title>Serinicoccus chungangenesis strain CD08_5 genome sequencing and assembly.</title>
        <authorList>
            <person name="Chander A.M."/>
            <person name="Kaur G."/>
            <person name="Nair G.R."/>
            <person name="Dhawan D.K."/>
            <person name="Kochhar R.K."/>
            <person name="Mayilraj S."/>
            <person name="Bhadada S.K."/>
        </authorList>
    </citation>
    <scope>NUCLEOTIDE SEQUENCE [LARGE SCALE GENOMIC DNA]</scope>
    <source>
        <strain evidence="3 4">CD08_5</strain>
    </source>
</reference>
<feature type="transmembrane region" description="Helical" evidence="1">
    <location>
        <begin position="132"/>
        <end position="149"/>
    </location>
</feature>